<feature type="transmembrane region" description="Helical" evidence="1">
    <location>
        <begin position="142"/>
        <end position="159"/>
    </location>
</feature>
<feature type="transmembrane region" description="Helical" evidence="1">
    <location>
        <begin position="233"/>
        <end position="251"/>
    </location>
</feature>
<name>A0A1G1VT18_9BACT</name>
<dbReference type="PANTHER" id="PTHR22911:SF137">
    <property type="entry name" value="SOLUTE CARRIER FAMILY 35 MEMBER G2-RELATED"/>
    <property type="match status" value="1"/>
</dbReference>
<keyword evidence="1" id="KW-0812">Transmembrane</keyword>
<organism evidence="3 4">
    <name type="scientific">Candidatus Chisholmbacteria bacterium RIFCSPHIGHO2_01_FULL_52_32</name>
    <dbReference type="NCBI Taxonomy" id="1797591"/>
    <lineage>
        <taxon>Bacteria</taxon>
        <taxon>Candidatus Chisholmiibacteriota</taxon>
    </lineage>
</organism>
<feature type="transmembrane region" description="Helical" evidence="1">
    <location>
        <begin position="117"/>
        <end position="136"/>
    </location>
</feature>
<feature type="transmembrane region" description="Helical" evidence="1">
    <location>
        <begin position="86"/>
        <end position="108"/>
    </location>
</feature>
<feature type="transmembrane region" description="Helical" evidence="1">
    <location>
        <begin position="61"/>
        <end position="80"/>
    </location>
</feature>
<feature type="domain" description="EamA" evidence="2">
    <location>
        <begin position="2"/>
        <end position="131"/>
    </location>
</feature>
<feature type="domain" description="EamA" evidence="2">
    <location>
        <begin position="142"/>
        <end position="269"/>
    </location>
</feature>
<dbReference type="Gene3D" id="1.10.3730.20">
    <property type="match status" value="1"/>
</dbReference>
<comment type="caution">
    <text evidence="3">The sequence shown here is derived from an EMBL/GenBank/DDBJ whole genome shotgun (WGS) entry which is preliminary data.</text>
</comment>
<protein>
    <recommendedName>
        <fullName evidence="2">EamA domain-containing protein</fullName>
    </recommendedName>
</protein>
<dbReference type="PANTHER" id="PTHR22911">
    <property type="entry name" value="ACYL-MALONYL CONDENSING ENZYME-RELATED"/>
    <property type="match status" value="1"/>
</dbReference>
<gene>
    <name evidence="3" type="ORF">A2786_03475</name>
</gene>
<feature type="transmembrane region" description="Helical" evidence="1">
    <location>
        <begin position="257"/>
        <end position="274"/>
    </location>
</feature>
<dbReference type="EMBL" id="MHCJ01000003">
    <property type="protein sequence ID" value="OGY18532.1"/>
    <property type="molecule type" value="Genomic_DNA"/>
</dbReference>
<dbReference type="InterPro" id="IPR000620">
    <property type="entry name" value="EamA_dom"/>
</dbReference>
<reference evidence="3 4" key="1">
    <citation type="journal article" date="2016" name="Nat. Commun.">
        <title>Thousands of microbial genomes shed light on interconnected biogeochemical processes in an aquifer system.</title>
        <authorList>
            <person name="Anantharaman K."/>
            <person name="Brown C.T."/>
            <person name="Hug L.A."/>
            <person name="Sharon I."/>
            <person name="Castelle C.J."/>
            <person name="Probst A.J."/>
            <person name="Thomas B.C."/>
            <person name="Singh A."/>
            <person name="Wilkins M.J."/>
            <person name="Karaoz U."/>
            <person name="Brodie E.L."/>
            <person name="Williams K.H."/>
            <person name="Hubbard S.S."/>
            <person name="Banfield J.F."/>
        </authorList>
    </citation>
    <scope>NUCLEOTIDE SEQUENCE [LARGE SCALE GENOMIC DNA]</scope>
</reference>
<evidence type="ECO:0000313" key="3">
    <source>
        <dbReference type="EMBL" id="OGY18532.1"/>
    </source>
</evidence>
<dbReference type="Pfam" id="PF00892">
    <property type="entry name" value="EamA"/>
    <property type="match status" value="2"/>
</dbReference>
<dbReference type="InterPro" id="IPR037185">
    <property type="entry name" value="EmrE-like"/>
</dbReference>
<evidence type="ECO:0000256" key="1">
    <source>
        <dbReference type="SAM" id="Phobius"/>
    </source>
</evidence>
<dbReference type="SUPFAM" id="SSF103481">
    <property type="entry name" value="Multidrug resistance efflux transporter EmrE"/>
    <property type="match status" value="2"/>
</dbReference>
<dbReference type="GO" id="GO:0016020">
    <property type="term" value="C:membrane"/>
    <property type="evidence" value="ECO:0007669"/>
    <property type="project" value="InterPro"/>
</dbReference>
<accession>A0A1G1VT18</accession>
<dbReference type="AlphaFoldDB" id="A0A1G1VT18"/>
<feature type="transmembrane region" description="Helical" evidence="1">
    <location>
        <begin position="20"/>
        <end position="40"/>
    </location>
</feature>
<feature type="transmembrane region" description="Helical" evidence="1">
    <location>
        <begin position="202"/>
        <end position="221"/>
    </location>
</feature>
<keyword evidence="1" id="KW-0472">Membrane</keyword>
<evidence type="ECO:0000259" key="2">
    <source>
        <dbReference type="Pfam" id="PF00892"/>
    </source>
</evidence>
<keyword evidence="1" id="KW-1133">Transmembrane helix</keyword>
<sequence length="278" mass="29863">MLGAVSIWGVSTGILVKLISIPAFALYAIGAFWGIVFLLSSLALKNKLSDLLRYSTKTLRLMLGVGLGIAVNNGLFFTAIKSGTVANAVLTHYLAPIFVVLIFGPLILKEKITIKNFVLAILGFVGLLVLILPDIGRSIDRALIYGSLSAIFFAFHTVLEKRVTQTKADPLSAVVYKNAVPLVLFLPFAMNSIQAGISPTNWFWLSIWGILVLGISFLLFFQGIRQIPATSASILSYGEPIGAIILAAIFFKEPVTLYTLIGGMFIIGSGVGVIKGAR</sequence>
<evidence type="ECO:0000313" key="4">
    <source>
        <dbReference type="Proteomes" id="UP000179233"/>
    </source>
</evidence>
<dbReference type="Proteomes" id="UP000179233">
    <property type="component" value="Unassembled WGS sequence"/>
</dbReference>
<proteinExistence type="predicted"/>